<dbReference type="Gene3D" id="3.30.450.20">
    <property type="entry name" value="PAS domain"/>
    <property type="match status" value="1"/>
</dbReference>
<dbReference type="SUPFAM" id="SSF55785">
    <property type="entry name" value="PYP-like sensor domain (PAS domain)"/>
    <property type="match status" value="1"/>
</dbReference>
<sequence>MEKLLKQKGFTRILFDTIPQLALLLDPKCQVHALNRSAKAFFGYTGGGFKEASCGEVIGCVHHRDHPQGCGFSSVCPECIVRNTALDAIVGTETRRAKGKLEFLTGQAMAILVSSSPFEYNHQGYAVIVIEDISLITELEGLIPICASCKKIRDDKGYWNRVESYIEAHSEAEFTHDICPDCSEELYANMQAEIRKREKTSSV</sequence>
<keyword evidence="2" id="KW-1185">Reference proteome</keyword>
<dbReference type="Proteomes" id="UP000183954">
    <property type="component" value="Unassembled WGS sequence"/>
</dbReference>
<protein>
    <recommendedName>
        <fullName evidence="3">PAS domain-containing protein</fullName>
    </recommendedName>
</protein>
<evidence type="ECO:0000313" key="1">
    <source>
        <dbReference type="EMBL" id="SHI09056.1"/>
    </source>
</evidence>
<dbReference type="InterPro" id="IPR035965">
    <property type="entry name" value="PAS-like_dom_sf"/>
</dbReference>
<organism evidence="1 2">
    <name type="scientific">Desulfosporosinus lacus DSM 15449</name>
    <dbReference type="NCBI Taxonomy" id="1121420"/>
    <lineage>
        <taxon>Bacteria</taxon>
        <taxon>Bacillati</taxon>
        <taxon>Bacillota</taxon>
        <taxon>Clostridia</taxon>
        <taxon>Eubacteriales</taxon>
        <taxon>Desulfitobacteriaceae</taxon>
        <taxon>Desulfosporosinus</taxon>
    </lineage>
</organism>
<dbReference type="OrthoDB" id="2645267at2"/>
<gene>
    <name evidence="1" type="ORF">SAMN02746098_02392</name>
</gene>
<evidence type="ECO:0008006" key="3">
    <source>
        <dbReference type="Google" id="ProtNLM"/>
    </source>
</evidence>
<reference evidence="2" key="1">
    <citation type="submission" date="2016-11" db="EMBL/GenBank/DDBJ databases">
        <authorList>
            <person name="Varghese N."/>
            <person name="Submissions S."/>
        </authorList>
    </citation>
    <scope>NUCLEOTIDE SEQUENCE [LARGE SCALE GENOMIC DNA]</scope>
    <source>
        <strain evidence="2">DSM 15449</strain>
    </source>
</reference>
<proteinExistence type="predicted"/>
<dbReference type="EMBL" id="FQXJ01000007">
    <property type="protein sequence ID" value="SHI09056.1"/>
    <property type="molecule type" value="Genomic_DNA"/>
</dbReference>
<dbReference type="AlphaFoldDB" id="A0A1M5YAR0"/>
<name>A0A1M5YAR0_9FIRM</name>
<dbReference type="STRING" id="1121420.SAMN02746098_02392"/>
<evidence type="ECO:0000313" key="2">
    <source>
        <dbReference type="Proteomes" id="UP000183954"/>
    </source>
</evidence>
<dbReference type="RefSeq" id="WP_073029947.1">
    <property type="nucleotide sequence ID" value="NZ_FQXJ01000007.1"/>
</dbReference>
<accession>A0A1M5YAR0</accession>